<dbReference type="Pfam" id="PF00583">
    <property type="entry name" value="Acetyltransf_1"/>
    <property type="match status" value="1"/>
</dbReference>
<evidence type="ECO:0000313" key="4">
    <source>
        <dbReference type="EMBL" id="SDG85211.1"/>
    </source>
</evidence>
<protein>
    <submittedName>
        <fullName evidence="4">Acetyltransferase (GNAT) family protein</fullName>
    </submittedName>
</protein>
<keyword evidence="5" id="KW-1185">Reference proteome</keyword>
<keyword evidence="1 4" id="KW-0808">Transferase</keyword>
<dbReference type="Gene3D" id="3.40.630.30">
    <property type="match status" value="1"/>
</dbReference>
<dbReference type="STRING" id="861298.SAMN04488136_103256"/>
<dbReference type="OrthoDB" id="9787920at2"/>
<accession>A0A1G7XM96</accession>
<dbReference type="AlphaFoldDB" id="A0A1G7XM96"/>
<evidence type="ECO:0000313" key="5">
    <source>
        <dbReference type="Proteomes" id="UP000198854"/>
    </source>
</evidence>
<evidence type="ECO:0000259" key="3">
    <source>
        <dbReference type="PROSITE" id="PS51186"/>
    </source>
</evidence>
<name>A0A1G7XM96_9VIBR</name>
<dbReference type="EMBL" id="FNDD01000003">
    <property type="protein sequence ID" value="SDG85211.1"/>
    <property type="molecule type" value="Genomic_DNA"/>
</dbReference>
<dbReference type="RefSeq" id="WP_093270282.1">
    <property type="nucleotide sequence ID" value="NZ_FNDD01000003.1"/>
</dbReference>
<dbReference type="PROSITE" id="PS51186">
    <property type="entry name" value="GNAT"/>
    <property type="match status" value="1"/>
</dbReference>
<dbReference type="SUPFAM" id="SSF55729">
    <property type="entry name" value="Acyl-CoA N-acyltransferases (Nat)"/>
    <property type="match status" value="1"/>
</dbReference>
<keyword evidence="2" id="KW-0012">Acyltransferase</keyword>
<evidence type="ECO:0000256" key="2">
    <source>
        <dbReference type="ARBA" id="ARBA00023315"/>
    </source>
</evidence>
<evidence type="ECO:0000256" key="1">
    <source>
        <dbReference type="ARBA" id="ARBA00022679"/>
    </source>
</evidence>
<dbReference type="InterPro" id="IPR016181">
    <property type="entry name" value="Acyl_CoA_acyltransferase"/>
</dbReference>
<dbReference type="InterPro" id="IPR000182">
    <property type="entry name" value="GNAT_dom"/>
</dbReference>
<organism evidence="4 5">
    <name type="scientific">Vibrio xiamenensis</name>
    <dbReference type="NCBI Taxonomy" id="861298"/>
    <lineage>
        <taxon>Bacteria</taxon>
        <taxon>Pseudomonadati</taxon>
        <taxon>Pseudomonadota</taxon>
        <taxon>Gammaproteobacteria</taxon>
        <taxon>Vibrionales</taxon>
        <taxon>Vibrionaceae</taxon>
        <taxon>Vibrio</taxon>
    </lineage>
</organism>
<dbReference type="PANTHER" id="PTHR43877:SF2">
    <property type="entry name" value="AMINOALKYLPHOSPHONATE N-ACETYLTRANSFERASE-RELATED"/>
    <property type="match status" value="1"/>
</dbReference>
<reference evidence="4 5" key="1">
    <citation type="submission" date="2016-10" db="EMBL/GenBank/DDBJ databases">
        <authorList>
            <person name="de Groot N.N."/>
        </authorList>
    </citation>
    <scope>NUCLEOTIDE SEQUENCE [LARGE SCALE GENOMIC DNA]</scope>
    <source>
        <strain evidence="4 5">CGMCC 1.10228</strain>
    </source>
</reference>
<dbReference type="GO" id="GO:0016747">
    <property type="term" value="F:acyltransferase activity, transferring groups other than amino-acyl groups"/>
    <property type="evidence" value="ECO:0007669"/>
    <property type="project" value="InterPro"/>
</dbReference>
<proteinExistence type="predicted"/>
<sequence>MSIQFMINPPKTIREAVYQGLKSYNARHLPEGEVYSVACFEQDEQLQVIGGLTGEVFQTTLFIEYLWVDEAHRASGLGSALMKKTEAEVQKLGVCDLFLDTYTFQAREFYIRMGFEEVGRYSDFPAKGIDKIFMQKRLPALKPE</sequence>
<feature type="domain" description="N-acetyltransferase" evidence="3">
    <location>
        <begin position="1"/>
        <end position="139"/>
    </location>
</feature>
<dbReference type="CDD" id="cd04301">
    <property type="entry name" value="NAT_SF"/>
    <property type="match status" value="1"/>
</dbReference>
<gene>
    <name evidence="4" type="ORF">SAMN04488136_103256</name>
</gene>
<dbReference type="InterPro" id="IPR050832">
    <property type="entry name" value="Bact_Acetyltransf"/>
</dbReference>
<dbReference type="PANTHER" id="PTHR43877">
    <property type="entry name" value="AMINOALKYLPHOSPHONATE N-ACETYLTRANSFERASE-RELATED-RELATED"/>
    <property type="match status" value="1"/>
</dbReference>
<dbReference type="Proteomes" id="UP000198854">
    <property type="component" value="Unassembled WGS sequence"/>
</dbReference>